<organism evidence="2 3">
    <name type="scientific">Exilibacterium tricleocarpae</name>
    <dbReference type="NCBI Taxonomy" id="2591008"/>
    <lineage>
        <taxon>Bacteria</taxon>
        <taxon>Pseudomonadati</taxon>
        <taxon>Pseudomonadota</taxon>
        <taxon>Gammaproteobacteria</taxon>
        <taxon>Cellvibrionales</taxon>
        <taxon>Cellvibrionaceae</taxon>
        <taxon>Exilibacterium</taxon>
    </lineage>
</organism>
<dbReference type="Gene3D" id="1.20.1600.10">
    <property type="entry name" value="Outer membrane efflux proteins (OEP)"/>
    <property type="match status" value="1"/>
</dbReference>
<dbReference type="InterPro" id="IPR010131">
    <property type="entry name" value="MdtP/NodT-like"/>
</dbReference>
<comment type="caution">
    <text evidence="2">The sequence shown here is derived from an EMBL/GenBank/DDBJ whole genome shotgun (WGS) entry which is preliminary data.</text>
</comment>
<evidence type="ECO:0000313" key="3">
    <source>
        <dbReference type="Proteomes" id="UP000319732"/>
    </source>
</evidence>
<evidence type="ECO:0000313" key="2">
    <source>
        <dbReference type="EMBL" id="TQV68238.1"/>
    </source>
</evidence>
<reference evidence="2 3" key="1">
    <citation type="submission" date="2019-06" db="EMBL/GenBank/DDBJ databases">
        <title>Whole genome sequence for Cellvibrionaceae sp. R142.</title>
        <authorList>
            <person name="Wang G."/>
        </authorList>
    </citation>
    <scope>NUCLEOTIDE SEQUENCE [LARGE SCALE GENOMIC DNA]</scope>
    <source>
        <strain evidence="2 3">R142</strain>
    </source>
</reference>
<dbReference type="OrthoDB" id="9791261at2"/>
<dbReference type="GO" id="GO:0015562">
    <property type="term" value="F:efflux transmembrane transporter activity"/>
    <property type="evidence" value="ECO:0007669"/>
    <property type="project" value="InterPro"/>
</dbReference>
<sequence>MLMKSTVALMALTVAVSVWARNPPCPGTTAGPTAIQAQPDRSPSISVEQAVALALKNDLRKDAALAAVTAARSENRIASLRPPDEIRFQTEDFPRSESLSDTDPLEVTGSYARVWERGGKREARAAVAASGVDIARAAAAVSSNQIAYDVRRLYAAALVASARQAVVCMEIEHVNAIKGAIDERVRRSADPALATVRATTELLTAQSELRLHRAQQNAFLEQLSNLTGQSGRFTLDRSALAQTADVRAVDLSFSSWPDLLALEARQREARAISKLEQAGRKADITWHVGIRNFGASDDFGVTTGISIPFGMGARSDAKVARARAKEQAIEAEKRVLLQQVVRETTALRQASAQAVDMLAALDEKLIPEAGAALKLAEEGYRRGALSFRDILDAHEVLIALHKLRVDHLETLLMNDAALQRLTGDVAAMEAQP</sequence>
<dbReference type="Proteomes" id="UP000319732">
    <property type="component" value="Unassembled WGS sequence"/>
</dbReference>
<dbReference type="RefSeq" id="WP_142929370.1">
    <property type="nucleotide sequence ID" value="NZ_ML660106.1"/>
</dbReference>
<dbReference type="AlphaFoldDB" id="A0A545STF1"/>
<name>A0A545STF1_9GAMM</name>
<dbReference type="EMBL" id="VHSG01000028">
    <property type="protein sequence ID" value="TQV68238.1"/>
    <property type="molecule type" value="Genomic_DNA"/>
</dbReference>
<gene>
    <name evidence="2" type="ORF">FKG94_23355</name>
</gene>
<dbReference type="SUPFAM" id="SSF56954">
    <property type="entry name" value="Outer membrane efflux proteins (OEP)"/>
    <property type="match status" value="1"/>
</dbReference>
<proteinExistence type="predicted"/>
<dbReference type="PANTHER" id="PTHR30203">
    <property type="entry name" value="OUTER MEMBRANE CATION EFFLUX PROTEIN"/>
    <property type="match status" value="1"/>
</dbReference>
<keyword evidence="1" id="KW-0732">Signal</keyword>
<keyword evidence="3" id="KW-1185">Reference proteome</keyword>
<protein>
    <submittedName>
        <fullName evidence="2">TolC family protein</fullName>
    </submittedName>
</protein>
<feature type="chain" id="PRO_5021942769" evidence="1">
    <location>
        <begin position="21"/>
        <end position="432"/>
    </location>
</feature>
<evidence type="ECO:0000256" key="1">
    <source>
        <dbReference type="SAM" id="SignalP"/>
    </source>
</evidence>
<accession>A0A545STF1</accession>
<feature type="signal peptide" evidence="1">
    <location>
        <begin position="1"/>
        <end position="20"/>
    </location>
</feature>
<dbReference type="PANTHER" id="PTHR30203:SF24">
    <property type="entry name" value="BLR4935 PROTEIN"/>
    <property type="match status" value="1"/>
</dbReference>